<name>A0A561QWK8_9HYPH</name>
<protein>
    <submittedName>
        <fullName evidence="2">Uncharacterized protein</fullName>
    </submittedName>
</protein>
<comment type="caution">
    <text evidence="2">The sequence shown here is derived from an EMBL/GenBank/DDBJ whole genome shotgun (WGS) entry which is preliminary data.</text>
</comment>
<dbReference type="Proteomes" id="UP000320653">
    <property type="component" value="Unassembled WGS sequence"/>
</dbReference>
<accession>A0A561QWK8</accession>
<dbReference type="EMBL" id="VIWP01000003">
    <property type="protein sequence ID" value="TWF54761.1"/>
    <property type="molecule type" value="Genomic_DNA"/>
</dbReference>
<sequence length="86" mass="9511">MKIDSGHSGYYYQNRSSDIDRKQDEAPAREAVSMSRSPNAITGSSTFLSQSLSNALWVMESGEAGAQTPAIAQDWVANRYQEFAEF</sequence>
<gene>
    <name evidence="2" type="ORF">FHW37_103631</name>
</gene>
<dbReference type="RefSeq" id="WP_145637483.1">
    <property type="nucleotide sequence ID" value="NZ_VIWP01000003.1"/>
</dbReference>
<feature type="compositionally biased region" description="Polar residues" evidence="1">
    <location>
        <begin position="34"/>
        <end position="44"/>
    </location>
</feature>
<dbReference type="OrthoDB" id="8372643at2"/>
<dbReference type="AlphaFoldDB" id="A0A561QWK8"/>
<proteinExistence type="predicted"/>
<keyword evidence="3" id="KW-1185">Reference proteome</keyword>
<organism evidence="2 3">
    <name type="scientific">Neorhizobium alkalisoli</name>
    <dbReference type="NCBI Taxonomy" id="528178"/>
    <lineage>
        <taxon>Bacteria</taxon>
        <taxon>Pseudomonadati</taxon>
        <taxon>Pseudomonadota</taxon>
        <taxon>Alphaproteobacteria</taxon>
        <taxon>Hyphomicrobiales</taxon>
        <taxon>Rhizobiaceae</taxon>
        <taxon>Rhizobium/Agrobacterium group</taxon>
        <taxon>Neorhizobium</taxon>
    </lineage>
</organism>
<reference evidence="2 3" key="1">
    <citation type="submission" date="2019-06" db="EMBL/GenBank/DDBJ databases">
        <title>Sorghum-associated microbial communities from plants grown in Nebraska, USA.</title>
        <authorList>
            <person name="Schachtman D."/>
        </authorList>
    </citation>
    <scope>NUCLEOTIDE SEQUENCE [LARGE SCALE GENOMIC DNA]</scope>
    <source>
        <strain evidence="2 3">1225</strain>
    </source>
</reference>
<evidence type="ECO:0000313" key="3">
    <source>
        <dbReference type="Proteomes" id="UP000320653"/>
    </source>
</evidence>
<evidence type="ECO:0000313" key="2">
    <source>
        <dbReference type="EMBL" id="TWF54761.1"/>
    </source>
</evidence>
<feature type="region of interest" description="Disordered" evidence="1">
    <location>
        <begin position="1"/>
        <end position="44"/>
    </location>
</feature>
<feature type="compositionally biased region" description="Basic and acidic residues" evidence="1">
    <location>
        <begin position="17"/>
        <end position="28"/>
    </location>
</feature>
<evidence type="ECO:0000256" key="1">
    <source>
        <dbReference type="SAM" id="MobiDB-lite"/>
    </source>
</evidence>